<dbReference type="PANTHER" id="PTHR44835:SF1">
    <property type="entry name" value="PROTEIN O-GLCNAC TRANSFERASE"/>
    <property type="match status" value="1"/>
</dbReference>
<evidence type="ECO:0000256" key="7">
    <source>
        <dbReference type="ARBA" id="ARBA00022803"/>
    </source>
</evidence>
<proteinExistence type="inferred from homology"/>
<reference evidence="10 11" key="1">
    <citation type="journal article" date="2005" name="DNA Res.">
        <title>Complete genome sequence of the facultative anaerobic magnetotactic bacterium Magnetospirillum sp. strain AMB-1.</title>
        <authorList>
            <person name="Matsunaga T."/>
            <person name="Okamura Y."/>
            <person name="Fukuda Y."/>
            <person name="Wahyudi A.T."/>
            <person name="Murase Y."/>
            <person name="Takeyama H."/>
        </authorList>
    </citation>
    <scope>NUCLEOTIDE SEQUENCE [LARGE SCALE GENOMIC DNA]</scope>
    <source>
        <strain evidence="11">ATCC 700264 / AMB-1</strain>
    </source>
</reference>
<feature type="repeat" description="TPR" evidence="8">
    <location>
        <begin position="90"/>
        <end position="123"/>
    </location>
</feature>
<sequence>MDEAEALYHRVLRQAPQSPEAAKSLTNLGVIAHGRGRTGEALTLHGQALALAPQLAEAWCNRGDLLSDLGRLEEAEGDFVRACDLSPALLPAWFNLGNVRLRRGDTAQAEPCYRRAAALAPHLPLIHAQLARCLDAMGQAEGAADAMEAAWRLAPDDWRLLTDLGALQQQAGRLHAAQNSLRAAISLNPSHAAAHYNLGNVFYGEGRAAEAVACWQAAWSMDPSLGEAASNALNGLHYLPDLTGDEVGRVHRRMMERDGSPPPAPHANAADPGRVIRVGYVSADFRRHPLGQLMRPVLKGHDRSQVFAVCYATRPGHDEITAELRHHADLWREVAGLDDGALAQQVRQDGIDILVDLDGQTAGNRLGLFALRPAPVQMSWLGYPFTTGLAAMDYALLDRATVPPEAEAWFSETVLLLPGSRLCYQGPETPEPAPPPSLERGSVTFGSFNNIAKLNEQVIAAWARILNRVPNSRLWLKWPHLALDEVASPLRQAFAAHGVDPGRLELRGNSPPAQLLAEYAEIDIALDPFPYCGAFTSCEALWMGVPVVTLPGPRPFSRQTLALLAAMGLEDELARPDLAAYEDLAVALAADPERLTRLRGGLRPLMRQGIGDAEAHVAGLERVFRQVWTDWCARIKGEA</sequence>
<evidence type="ECO:0000259" key="9">
    <source>
        <dbReference type="Pfam" id="PF13844"/>
    </source>
</evidence>
<evidence type="ECO:0000256" key="2">
    <source>
        <dbReference type="ARBA" id="ARBA00005386"/>
    </source>
</evidence>
<dbReference type="EMBL" id="AP007255">
    <property type="protein sequence ID" value="BAE51414.1"/>
    <property type="molecule type" value="Genomic_DNA"/>
</dbReference>
<comment type="similarity">
    <text evidence="2">Belongs to the glycosyltransferase 41 family. O-GlcNAc transferase subfamily.</text>
</comment>
<dbReference type="Proteomes" id="UP000007058">
    <property type="component" value="Chromosome"/>
</dbReference>
<dbReference type="SMART" id="SM00028">
    <property type="entry name" value="TPR"/>
    <property type="match status" value="6"/>
</dbReference>
<keyword evidence="11" id="KW-1185">Reference proteome</keyword>
<evidence type="ECO:0000313" key="10">
    <source>
        <dbReference type="EMBL" id="BAE51414.1"/>
    </source>
</evidence>
<dbReference type="Pfam" id="PF13181">
    <property type="entry name" value="TPR_8"/>
    <property type="match status" value="1"/>
</dbReference>
<evidence type="ECO:0000256" key="8">
    <source>
        <dbReference type="PROSITE-ProRule" id="PRU00339"/>
    </source>
</evidence>
<dbReference type="Pfam" id="PF13844">
    <property type="entry name" value="Glyco_transf_41"/>
    <property type="match status" value="2"/>
</dbReference>
<keyword evidence="6" id="KW-0677">Repeat</keyword>
<dbReference type="InterPro" id="IPR051939">
    <property type="entry name" value="Glycosyltr_41/O-GlcNAc_trsf"/>
</dbReference>
<organism evidence="10 11">
    <name type="scientific">Paramagnetospirillum magneticum (strain ATCC 700264 / AMB-1)</name>
    <name type="common">Magnetospirillum magneticum</name>
    <dbReference type="NCBI Taxonomy" id="342108"/>
    <lineage>
        <taxon>Bacteria</taxon>
        <taxon>Pseudomonadati</taxon>
        <taxon>Pseudomonadota</taxon>
        <taxon>Alphaproteobacteria</taxon>
        <taxon>Rhodospirillales</taxon>
        <taxon>Magnetospirillaceae</taxon>
        <taxon>Paramagnetospirillum</taxon>
    </lineage>
</organism>
<evidence type="ECO:0000256" key="6">
    <source>
        <dbReference type="ARBA" id="ARBA00022737"/>
    </source>
</evidence>
<keyword evidence="7 8" id="KW-0802">TPR repeat</keyword>
<feature type="repeat" description="TPR" evidence="8">
    <location>
        <begin position="56"/>
        <end position="89"/>
    </location>
</feature>
<dbReference type="Gene3D" id="3.40.50.2000">
    <property type="entry name" value="Glycogen Phosphorylase B"/>
    <property type="match status" value="1"/>
</dbReference>
<dbReference type="InterPro" id="IPR029489">
    <property type="entry name" value="OGT/SEC/SPY_C"/>
</dbReference>
<dbReference type="EC" id="2.4.1.255" evidence="3"/>
<dbReference type="CAZy" id="GT41">
    <property type="family name" value="Glycosyltransferase Family 41"/>
</dbReference>
<dbReference type="Pfam" id="PF14559">
    <property type="entry name" value="TPR_19"/>
    <property type="match status" value="1"/>
</dbReference>
<keyword evidence="5 10" id="KW-0808">Transferase</keyword>
<protein>
    <recommendedName>
        <fullName evidence="3">protein O-GlcNAc transferase</fullName>
        <ecNumber evidence="3">2.4.1.255</ecNumber>
    </recommendedName>
</protein>
<dbReference type="SUPFAM" id="SSF48452">
    <property type="entry name" value="TPR-like"/>
    <property type="match status" value="1"/>
</dbReference>
<feature type="repeat" description="TPR" evidence="8">
    <location>
        <begin position="158"/>
        <end position="191"/>
    </location>
</feature>
<evidence type="ECO:0000256" key="4">
    <source>
        <dbReference type="ARBA" id="ARBA00022676"/>
    </source>
</evidence>
<dbReference type="InterPro" id="IPR011990">
    <property type="entry name" value="TPR-like_helical_dom_sf"/>
</dbReference>
<comment type="pathway">
    <text evidence="1">Protein modification; protein glycosylation.</text>
</comment>
<dbReference type="PROSITE" id="PS50005">
    <property type="entry name" value="TPR"/>
    <property type="match status" value="4"/>
</dbReference>
<dbReference type="Pfam" id="PF13432">
    <property type="entry name" value="TPR_16"/>
    <property type="match status" value="1"/>
</dbReference>
<dbReference type="PANTHER" id="PTHR44835">
    <property type="entry name" value="UDP-N-ACETYLGLUCOSAMINE--PEPTIDE N-ACETYLGLUCOSAMINYLTRANSFERASE SPINDLY-RELATED"/>
    <property type="match status" value="1"/>
</dbReference>
<dbReference type="Gene3D" id="3.40.50.11380">
    <property type="match status" value="1"/>
</dbReference>
<keyword evidence="4" id="KW-0328">Glycosyltransferase</keyword>
<dbReference type="STRING" id="342108.amb2610"/>
<dbReference type="KEGG" id="mag:amb2610"/>
<dbReference type="Gene3D" id="1.25.40.10">
    <property type="entry name" value="Tetratricopeptide repeat domain"/>
    <property type="match status" value="4"/>
</dbReference>
<feature type="domain" description="O-GlcNAc transferase C-terminal" evidence="9">
    <location>
        <begin position="440"/>
        <end position="600"/>
    </location>
</feature>
<dbReference type="SUPFAM" id="SSF53756">
    <property type="entry name" value="UDP-Glycosyltransferase/glycogen phosphorylase"/>
    <property type="match status" value="1"/>
</dbReference>
<feature type="domain" description="O-GlcNAc transferase C-terminal" evidence="9">
    <location>
        <begin position="271"/>
        <end position="418"/>
    </location>
</feature>
<feature type="repeat" description="TPR" evidence="8">
    <location>
        <begin position="192"/>
        <end position="225"/>
    </location>
</feature>
<gene>
    <name evidence="10" type="ordered locus">amb2610</name>
</gene>
<dbReference type="AlphaFoldDB" id="Q2W411"/>
<dbReference type="HOGENOM" id="CLU_001721_4_1_5"/>
<evidence type="ECO:0000256" key="1">
    <source>
        <dbReference type="ARBA" id="ARBA00004922"/>
    </source>
</evidence>
<name>Q2W411_PARM1</name>
<dbReference type="Pfam" id="PF13424">
    <property type="entry name" value="TPR_12"/>
    <property type="match status" value="1"/>
</dbReference>
<accession>Q2W411</accession>
<evidence type="ECO:0000313" key="11">
    <source>
        <dbReference type="Proteomes" id="UP000007058"/>
    </source>
</evidence>
<evidence type="ECO:0000256" key="3">
    <source>
        <dbReference type="ARBA" id="ARBA00011970"/>
    </source>
</evidence>
<dbReference type="GO" id="GO:0097363">
    <property type="term" value="F:protein O-acetylglucosaminyltransferase activity"/>
    <property type="evidence" value="ECO:0007669"/>
    <property type="project" value="UniProtKB-EC"/>
</dbReference>
<evidence type="ECO:0000256" key="5">
    <source>
        <dbReference type="ARBA" id="ARBA00022679"/>
    </source>
</evidence>
<dbReference type="InterPro" id="IPR019734">
    <property type="entry name" value="TPR_rpt"/>
</dbReference>